<sequence>MANLKPKMTAVHDGQGRMALYVDESVGQDAIVSRFAPRYQRIVIRGEPCTIFFDKNARSFYIGPVFYKQELMDRPGRYEHITDLNWLPPAGAAGPAGASSPGGSTNPAASGGSTGAAGPAGASSPGGSTNPAASGGSTGAAGPAGASSSGGSTNPAASGGSTDKISRPPTSWTVFMQTKWHEMREENPNISFGEVSKEAARQWKAASDEEKSFYQRLAKHVADMNL</sequence>
<organism evidence="4 5">
    <name type="scientific">Diaporthe vaccinii</name>
    <dbReference type="NCBI Taxonomy" id="105482"/>
    <lineage>
        <taxon>Eukaryota</taxon>
        <taxon>Fungi</taxon>
        <taxon>Dikarya</taxon>
        <taxon>Ascomycota</taxon>
        <taxon>Pezizomycotina</taxon>
        <taxon>Sordariomycetes</taxon>
        <taxon>Sordariomycetidae</taxon>
        <taxon>Diaporthales</taxon>
        <taxon>Diaporthaceae</taxon>
        <taxon>Diaporthe</taxon>
        <taxon>Diaporthe eres species complex</taxon>
    </lineage>
</organism>
<keyword evidence="1" id="KW-0238">DNA-binding</keyword>
<feature type="DNA-binding region" description="HMG box" evidence="1">
    <location>
        <begin position="165"/>
        <end position="226"/>
    </location>
</feature>
<comment type="caution">
    <text evidence="4">The sequence shown here is derived from an EMBL/GenBank/DDBJ whole genome shotgun (WGS) entry which is preliminary data.</text>
</comment>
<accession>A0ABR4DSY3</accession>
<dbReference type="Gene3D" id="1.10.30.10">
    <property type="entry name" value="High mobility group box domain"/>
    <property type="match status" value="1"/>
</dbReference>
<evidence type="ECO:0000313" key="4">
    <source>
        <dbReference type="EMBL" id="KAL2273453.1"/>
    </source>
</evidence>
<feature type="compositionally biased region" description="Low complexity" evidence="2">
    <location>
        <begin position="92"/>
        <end position="162"/>
    </location>
</feature>
<dbReference type="PROSITE" id="PS50118">
    <property type="entry name" value="HMG_BOX_2"/>
    <property type="match status" value="1"/>
</dbReference>
<evidence type="ECO:0000256" key="1">
    <source>
        <dbReference type="PROSITE-ProRule" id="PRU00267"/>
    </source>
</evidence>
<evidence type="ECO:0000256" key="2">
    <source>
        <dbReference type="SAM" id="MobiDB-lite"/>
    </source>
</evidence>
<dbReference type="InterPro" id="IPR036910">
    <property type="entry name" value="HMG_box_dom_sf"/>
</dbReference>
<keyword evidence="1" id="KW-0539">Nucleus</keyword>
<dbReference type="SMART" id="SM00398">
    <property type="entry name" value="HMG"/>
    <property type="match status" value="1"/>
</dbReference>
<reference evidence="4 5" key="1">
    <citation type="submission" date="2024-03" db="EMBL/GenBank/DDBJ databases">
        <title>A high-quality draft genome sequence of Diaporthe vaccinii, a causative agent of upright dieback and viscid rot disease in cranberry plants.</title>
        <authorList>
            <person name="Sarrasin M."/>
            <person name="Lang B.F."/>
            <person name="Burger G."/>
        </authorList>
    </citation>
    <scope>NUCLEOTIDE SEQUENCE [LARGE SCALE GENOMIC DNA]</scope>
    <source>
        <strain evidence="4 5">IS7</strain>
    </source>
</reference>
<dbReference type="CDD" id="cd00084">
    <property type="entry name" value="HMG-box_SF"/>
    <property type="match status" value="1"/>
</dbReference>
<feature type="domain" description="HMG box" evidence="3">
    <location>
        <begin position="165"/>
        <end position="226"/>
    </location>
</feature>
<protein>
    <recommendedName>
        <fullName evidence="3">HMG box domain-containing protein</fullName>
    </recommendedName>
</protein>
<name>A0ABR4DSY3_9PEZI</name>
<dbReference type="Pfam" id="PF00505">
    <property type="entry name" value="HMG_box"/>
    <property type="match status" value="1"/>
</dbReference>
<keyword evidence="5" id="KW-1185">Reference proteome</keyword>
<gene>
    <name evidence="4" type="ORF">FJTKL_04518</name>
</gene>
<dbReference type="Proteomes" id="UP001600888">
    <property type="component" value="Unassembled WGS sequence"/>
</dbReference>
<proteinExistence type="predicted"/>
<dbReference type="InterPro" id="IPR009071">
    <property type="entry name" value="HMG_box_dom"/>
</dbReference>
<dbReference type="SUPFAM" id="SSF47095">
    <property type="entry name" value="HMG-box"/>
    <property type="match status" value="1"/>
</dbReference>
<feature type="region of interest" description="Disordered" evidence="2">
    <location>
        <begin position="92"/>
        <end position="170"/>
    </location>
</feature>
<dbReference type="EMBL" id="JBAWTH010000186">
    <property type="protein sequence ID" value="KAL2273453.1"/>
    <property type="molecule type" value="Genomic_DNA"/>
</dbReference>
<evidence type="ECO:0000259" key="3">
    <source>
        <dbReference type="PROSITE" id="PS50118"/>
    </source>
</evidence>
<evidence type="ECO:0000313" key="5">
    <source>
        <dbReference type="Proteomes" id="UP001600888"/>
    </source>
</evidence>